<dbReference type="EMBL" id="CM017655">
    <property type="protein sequence ID" value="TYI72891.1"/>
    <property type="molecule type" value="Genomic_DNA"/>
</dbReference>
<keyword evidence="2" id="KW-1185">Reference proteome</keyword>
<evidence type="ECO:0000313" key="2">
    <source>
        <dbReference type="Proteomes" id="UP000323597"/>
    </source>
</evidence>
<sequence>MVKRSFLCWFFGVVYPFFSHFRFQSSFLFFVHLPQFLFRRLTLPTKKKKRENSGFCASFFGLL</sequence>
<protein>
    <submittedName>
        <fullName evidence="1">Uncharacterized protein</fullName>
    </submittedName>
</protein>
<gene>
    <name evidence="1" type="ORF">E1A91_D07G091200v1</name>
</gene>
<name>A0A5D2U5S9_GOSMU</name>
<proteinExistence type="predicted"/>
<reference evidence="1 2" key="1">
    <citation type="submission" date="2019-07" db="EMBL/GenBank/DDBJ databases">
        <title>WGS assembly of Gossypium mustelinum.</title>
        <authorList>
            <person name="Chen Z.J."/>
            <person name="Sreedasyam A."/>
            <person name="Ando A."/>
            <person name="Song Q."/>
            <person name="De L."/>
            <person name="Hulse-Kemp A."/>
            <person name="Ding M."/>
            <person name="Ye W."/>
            <person name="Kirkbride R."/>
            <person name="Jenkins J."/>
            <person name="Plott C."/>
            <person name="Lovell J."/>
            <person name="Lin Y.-M."/>
            <person name="Vaughn R."/>
            <person name="Liu B."/>
            <person name="Li W."/>
            <person name="Simpson S."/>
            <person name="Scheffler B."/>
            <person name="Saski C."/>
            <person name="Grover C."/>
            <person name="Hu G."/>
            <person name="Conover J."/>
            <person name="Carlson J."/>
            <person name="Shu S."/>
            <person name="Boston L."/>
            <person name="Williams M."/>
            <person name="Peterson D."/>
            <person name="Mcgee K."/>
            <person name="Jones D."/>
            <person name="Wendel J."/>
            <person name="Stelly D."/>
            <person name="Grimwood J."/>
            <person name="Schmutz J."/>
        </authorList>
    </citation>
    <scope>NUCLEOTIDE SEQUENCE [LARGE SCALE GENOMIC DNA]</scope>
    <source>
        <strain evidence="1">1408120.09</strain>
    </source>
</reference>
<organism evidence="1 2">
    <name type="scientific">Gossypium mustelinum</name>
    <name type="common">Cotton</name>
    <name type="synonym">Gossypium caicoense</name>
    <dbReference type="NCBI Taxonomy" id="34275"/>
    <lineage>
        <taxon>Eukaryota</taxon>
        <taxon>Viridiplantae</taxon>
        <taxon>Streptophyta</taxon>
        <taxon>Embryophyta</taxon>
        <taxon>Tracheophyta</taxon>
        <taxon>Spermatophyta</taxon>
        <taxon>Magnoliopsida</taxon>
        <taxon>eudicotyledons</taxon>
        <taxon>Gunneridae</taxon>
        <taxon>Pentapetalae</taxon>
        <taxon>rosids</taxon>
        <taxon>malvids</taxon>
        <taxon>Malvales</taxon>
        <taxon>Malvaceae</taxon>
        <taxon>Malvoideae</taxon>
        <taxon>Gossypium</taxon>
    </lineage>
</organism>
<dbReference type="AlphaFoldDB" id="A0A5D2U5S9"/>
<evidence type="ECO:0000313" key="1">
    <source>
        <dbReference type="EMBL" id="TYI72891.1"/>
    </source>
</evidence>
<dbReference type="Proteomes" id="UP000323597">
    <property type="component" value="Chromosome D07"/>
</dbReference>
<accession>A0A5D2U5S9</accession>